<name>A0ACC3CED0_PYRYE</name>
<gene>
    <name evidence="1" type="ORF">I4F81_010707</name>
</gene>
<proteinExistence type="predicted"/>
<reference evidence="1" key="1">
    <citation type="submission" date="2019-11" db="EMBL/GenBank/DDBJ databases">
        <title>Nori genome reveals adaptations in red seaweeds to the harsh intertidal environment.</title>
        <authorList>
            <person name="Wang D."/>
            <person name="Mao Y."/>
        </authorList>
    </citation>
    <scope>NUCLEOTIDE SEQUENCE</scope>
    <source>
        <tissue evidence="1">Gametophyte</tissue>
    </source>
</reference>
<organism evidence="1 2">
    <name type="scientific">Pyropia yezoensis</name>
    <name type="common">Susabi-nori</name>
    <name type="synonym">Porphyra yezoensis</name>
    <dbReference type="NCBI Taxonomy" id="2788"/>
    <lineage>
        <taxon>Eukaryota</taxon>
        <taxon>Rhodophyta</taxon>
        <taxon>Bangiophyceae</taxon>
        <taxon>Bangiales</taxon>
        <taxon>Bangiaceae</taxon>
        <taxon>Pyropia</taxon>
    </lineage>
</organism>
<protein>
    <submittedName>
        <fullName evidence="1">Uncharacterized protein</fullName>
    </submittedName>
</protein>
<keyword evidence="2" id="KW-1185">Reference proteome</keyword>
<dbReference type="Proteomes" id="UP000798662">
    <property type="component" value="Chromosome 3"/>
</dbReference>
<accession>A0ACC3CED0</accession>
<evidence type="ECO:0000313" key="2">
    <source>
        <dbReference type="Proteomes" id="UP000798662"/>
    </source>
</evidence>
<evidence type="ECO:0000313" key="1">
    <source>
        <dbReference type="EMBL" id="KAK1868213.1"/>
    </source>
</evidence>
<comment type="caution">
    <text evidence="1">The sequence shown here is derived from an EMBL/GenBank/DDBJ whole genome shotgun (WGS) entry which is preliminary data.</text>
</comment>
<dbReference type="EMBL" id="CM020620">
    <property type="protein sequence ID" value="KAK1868213.1"/>
    <property type="molecule type" value="Genomic_DNA"/>
</dbReference>
<sequence length="1215" mass="124697">MGVMVASIVPSSAAAALSLLEEPESELQSHALRSLNVLADVFWPEISSAVPKIQEMSEDSAFVDKSLAALVAAKVLFHLGELDEALVYALSAGEKFDVAADTEFAKTLRARCIDDYIEQMAAEEAESTAAATAGASMGNGIAEESVLPRKQLQSEMKAVFERVVEECINNGRVREAIGVSLDARRLDCVEAAITRGCKGPQERADALAYCFSCAQRLLSSRSFRKRVLRLVADLHRKEDVPREVVIADCLAHLSDAGGVAEALVRLVTPSGDAESSTDADTQRELIALQICFDIVDNDHPHFAIRVASLLPQSQPQPAAPASALPAIRESEAPEGADEDAAAMAVDSAAVVANGDTAALASLDAGQLLDSKLNKLRTVLSGTTSSALALHFLCSLNGADTYALRKVKSSLDSRSSVGHSALVFANALAHAGTAIDGFLRANLDWLRRATAWAKFSATACLGVIHARHSTAAVRLLSPYLPPAGGPAPPVGGGGPTSASSSSYSEGGALYALGLIAATSGRAAPLGPNRESGSTYLLAALRSAMGSPVVEHGACLGLGLASMASWDGDSASEEYDALCETLAGDDAVAGEAAALGIGLLGLGSGSELAVNTLLAQARETAHEKLARGCALGLALLSYGREEAAEGLIDTMSAESDASIRYGAQYAVGLAYCGTGDNRALRRLLNAAVADVNNDVRRAAVLCLGFVLFRRPESVPSTTALLAESCHAHVRYGAAIALGIGCVGTGLPAAVRMLERLSGDSVDFVRQGALLGLALVLMHHSEARSAAAGSARRLFARTAADKHEDVLTKFGAVIAGGLIDAAGRNGVIALVSPAGHVRMSAVVGLTLFTQYWHWFPLVHCIGLSLRPAALTALDASLRMPKMDGEAGASTGGDASSKESPMCLMTAPRGMFAYPPSGPPETAKVDAPAPAAVLSITLKARSREARKARTKSAAAAAAASSAPAAKDGEAGSAAAADESADVDMVVESGTVDTSDSPSTDGPATRTRSRAKSTGGDTSADDTPKKPDVKDGATDLDSAMADEETDDKKSSAKKGKKKSVKIAEDGKATADGEGSLAASGENTSGASSTPAAPSVETLPLRNPSRVLPGQESYLRWASPRWRSVSPSVAERYTGVVMVRDAAEDKSTPQYVELIGAAAAAAAAGEPPAEAAAAAPVASSSVPATPQQPPAPPAPSSNTEEAAQTPPPPPPADSSDPPAES</sequence>